<dbReference type="RefSeq" id="XP_015661589.1">
    <property type="nucleotide sequence ID" value="XM_015799987.1"/>
</dbReference>
<dbReference type="GO" id="GO:0016787">
    <property type="term" value="F:hydrolase activity"/>
    <property type="evidence" value="ECO:0007669"/>
    <property type="project" value="UniProtKB-KW"/>
</dbReference>
<sequence>MSKDVAVRYQNTTPVSTHVAFCEMLQRLSANPTSWLAKDLVDERSRHCRAQTAPLRNASQKPFPTAATEREAAPLRRLPGRTPSTSGETVAECEELKSFYFQVGKETVTAFAGRLLYQNLLRCHHEEATAEQTKGVAPGSFSTSDRQSMLRQGMRTFLETVARQESDLRKLAATCQAHQRHCSTKLLPEVKKFSALPQVPLQKWAGAHRYNNWFVKVAAPSFDEDGRQSRTTTIDKRAINARVPRASLTAAVAPSATALPKLLVMPSDVEAELLKYWKLHEEAAARSRLEALRSHDAEAFAAHVSLLKVSALLEIMEKTEGFMRRIGMRLESQAVGTPHPHATPSDKDGATRTLHAAAPAGRRGDSDYARFRAYVASTKTEFKLIHRIDTFVPSQPTELQATLLPHQMDGLRFLASLHANHINGILADEMGVGKTIQTLAFLLYLKEKRRAADAAMVLRGADAQTDVRRPHLVLAPLSVIREWREACEQFVAPSFRVGVFQELDDAAHDAPAYDLILMPVHAVRYAGAEAVRVQWDYIVVDEAHKAMANLKTVTAQAILALPCARRLVLTGTPLSSDLQELWSLLHFLNPSVFSDNDAFEEVFRRPFQVYEASEMELTEEERGLLVLRLHQVLRPFLLRRTKADVDASLRITFHRVLCPLSTMQQRLLGLLRQQRRTPAVLQARLGSDAEDEEPDSDAADNPSVAGLSAAACDGATPAAYPYPQQSVCIMTELSKLVTRYLPNLAAVNTSETKRNSVQADKGLGLSSANISECAAQQVCNHAFLLPFFPEVLQRHGFDDATREGFPDADIHSGAAIMTLACSGKFIVLHLLLSRLFVAGCKLVLFTHWLSCVDLIVDYLHSRGWMQHMEVLTGGSSEAERKASVRRFQNDPTCLFFVLSIKAGGCGINLQAAHVVVLLDRDYTATNEDQALARVYRIGQRHTVRALYFSTDDVSEHRVTRRAQDKNRPRQAIIDGGVYQVTEPVETTAATTEDSNTSVLVSDGVNENTAHDIHTARLWSCASAARCSENGACLTEIPSRAGMNSTGVACVSPTREFWTALRQLVSAFDDLILTDDERMENSDVATMEGVENVPAAPCSSPSSADGSASVMRRLRYTLPPESVEELERQVERHDAAQSSTFSSSTQLPPSSPSAHSAAALAQHEELDDAGSCRKNVTHPTEKTVDDESEAGCALPHVAAAVPTTVKTPTDPLRHPALFWLEFAYLLHLACEGPTILSAALKTAERNDDQRDDPVAQLKRRQRRDRRAAKRIRLATVDVPDAFREQCWEDGLEDETEIAARYVDRLDARAGGKKKKCTTTTA</sequence>
<feature type="domain" description="Helicase C-terminal" evidence="4">
    <location>
        <begin position="831"/>
        <end position="984"/>
    </location>
</feature>
<dbReference type="Pfam" id="PF00271">
    <property type="entry name" value="Helicase_C"/>
    <property type="match status" value="1"/>
</dbReference>
<dbReference type="InterPro" id="IPR000330">
    <property type="entry name" value="SNF2_N"/>
</dbReference>
<dbReference type="InterPro" id="IPR038718">
    <property type="entry name" value="SNF2-like_sf"/>
</dbReference>
<dbReference type="InterPro" id="IPR049730">
    <property type="entry name" value="SNF2/RAD54-like_C"/>
</dbReference>
<evidence type="ECO:0000256" key="2">
    <source>
        <dbReference type="SAM" id="MobiDB-lite"/>
    </source>
</evidence>
<evidence type="ECO:0000259" key="3">
    <source>
        <dbReference type="PROSITE" id="PS51192"/>
    </source>
</evidence>
<feature type="region of interest" description="Disordered" evidence="2">
    <location>
        <begin position="49"/>
        <end position="72"/>
    </location>
</feature>
<dbReference type="SUPFAM" id="SSF52540">
    <property type="entry name" value="P-loop containing nucleoside triphosphate hydrolases"/>
    <property type="match status" value="2"/>
</dbReference>
<comment type="caution">
    <text evidence="5">The sequence shown here is derived from an EMBL/GenBank/DDBJ whole genome shotgun (WGS) entry which is preliminary data.</text>
</comment>
<evidence type="ECO:0000256" key="1">
    <source>
        <dbReference type="ARBA" id="ARBA00022801"/>
    </source>
</evidence>
<dbReference type="Pfam" id="PF00176">
    <property type="entry name" value="SNF2-rel_dom"/>
    <property type="match status" value="1"/>
</dbReference>
<evidence type="ECO:0000259" key="4">
    <source>
        <dbReference type="PROSITE" id="PS51194"/>
    </source>
</evidence>
<feature type="domain" description="Helicase ATP-binding" evidence="3">
    <location>
        <begin position="415"/>
        <end position="591"/>
    </location>
</feature>
<feature type="compositionally biased region" description="Low complexity" evidence="2">
    <location>
        <begin position="1135"/>
        <end position="1160"/>
    </location>
</feature>
<dbReference type="CDD" id="cd18793">
    <property type="entry name" value="SF2_C_SNF"/>
    <property type="match status" value="1"/>
</dbReference>
<protein>
    <recommendedName>
        <fullName evidence="7">Helicase-like protein</fullName>
    </recommendedName>
</protein>
<evidence type="ECO:0000313" key="6">
    <source>
        <dbReference type="Proteomes" id="UP000037923"/>
    </source>
</evidence>
<evidence type="ECO:0000313" key="5">
    <source>
        <dbReference type="EMBL" id="KPA83150.1"/>
    </source>
</evidence>
<dbReference type="PANTHER" id="PTHR10799">
    <property type="entry name" value="SNF2/RAD54 HELICASE FAMILY"/>
    <property type="match status" value="1"/>
</dbReference>
<dbReference type="OMA" id="VLFTHWL"/>
<dbReference type="EMBL" id="LGTL01000004">
    <property type="protein sequence ID" value="KPA83150.1"/>
    <property type="molecule type" value="Genomic_DNA"/>
</dbReference>
<dbReference type="PROSITE" id="PS51192">
    <property type="entry name" value="HELICASE_ATP_BIND_1"/>
    <property type="match status" value="1"/>
</dbReference>
<dbReference type="InterPro" id="IPR014001">
    <property type="entry name" value="Helicase_ATP-bd"/>
</dbReference>
<dbReference type="Gene3D" id="3.40.50.300">
    <property type="entry name" value="P-loop containing nucleotide triphosphate hydrolases"/>
    <property type="match status" value="1"/>
</dbReference>
<dbReference type="SMART" id="SM00490">
    <property type="entry name" value="HELICc"/>
    <property type="match status" value="1"/>
</dbReference>
<dbReference type="GO" id="GO:0005524">
    <property type="term" value="F:ATP binding"/>
    <property type="evidence" value="ECO:0007669"/>
    <property type="project" value="InterPro"/>
</dbReference>
<name>A0A0M9G5X4_LEPPY</name>
<dbReference type="VEuPathDB" id="TriTrypDB:LpyrH10_04_3960"/>
<accession>A0A0M9G5X4</accession>
<keyword evidence="1" id="KW-0378">Hydrolase</keyword>
<dbReference type="GeneID" id="26903137"/>
<keyword evidence="6" id="KW-1185">Reference proteome</keyword>
<dbReference type="Proteomes" id="UP000037923">
    <property type="component" value="Unassembled WGS sequence"/>
</dbReference>
<dbReference type="SMART" id="SM00487">
    <property type="entry name" value="DEXDc"/>
    <property type="match status" value="1"/>
</dbReference>
<dbReference type="InterPro" id="IPR027417">
    <property type="entry name" value="P-loop_NTPase"/>
</dbReference>
<evidence type="ECO:0008006" key="7">
    <source>
        <dbReference type="Google" id="ProtNLM"/>
    </source>
</evidence>
<feature type="compositionally biased region" description="Basic and acidic residues" evidence="2">
    <location>
        <begin position="1124"/>
        <end position="1134"/>
    </location>
</feature>
<feature type="region of interest" description="Disordered" evidence="2">
    <location>
        <begin position="1123"/>
        <end position="1186"/>
    </location>
</feature>
<dbReference type="PROSITE" id="PS51194">
    <property type="entry name" value="HELICASE_CTER"/>
    <property type="match status" value="1"/>
</dbReference>
<proteinExistence type="predicted"/>
<reference evidence="5 6" key="1">
    <citation type="submission" date="2015-07" db="EMBL/GenBank/DDBJ databases">
        <title>High-quality genome of monoxenous trypanosomatid Leptomonas pyrrhocoris.</title>
        <authorList>
            <person name="Flegontov P."/>
            <person name="Butenko A."/>
            <person name="Firsov S."/>
            <person name="Vlcek C."/>
            <person name="Logacheva M.D."/>
            <person name="Field M."/>
            <person name="Filatov D."/>
            <person name="Flegontova O."/>
            <person name="Gerasimov E."/>
            <person name="Jackson A.P."/>
            <person name="Kelly S."/>
            <person name="Opperdoes F."/>
            <person name="O'Reilly A."/>
            <person name="Votypka J."/>
            <person name="Yurchenko V."/>
            <person name="Lukes J."/>
        </authorList>
    </citation>
    <scope>NUCLEOTIDE SEQUENCE [LARGE SCALE GENOMIC DNA]</scope>
    <source>
        <strain evidence="5">H10</strain>
    </source>
</reference>
<dbReference type="OrthoDB" id="272877at2759"/>
<gene>
    <name evidence="5" type="ORF">ABB37_02846</name>
</gene>
<dbReference type="InterPro" id="IPR001650">
    <property type="entry name" value="Helicase_C-like"/>
</dbReference>
<organism evidence="5 6">
    <name type="scientific">Leptomonas pyrrhocoris</name>
    <name type="common">Firebug parasite</name>
    <dbReference type="NCBI Taxonomy" id="157538"/>
    <lineage>
        <taxon>Eukaryota</taxon>
        <taxon>Discoba</taxon>
        <taxon>Euglenozoa</taxon>
        <taxon>Kinetoplastea</taxon>
        <taxon>Metakinetoplastina</taxon>
        <taxon>Trypanosomatida</taxon>
        <taxon>Trypanosomatidae</taxon>
        <taxon>Leishmaniinae</taxon>
        <taxon>Leptomonas</taxon>
    </lineage>
</organism>
<dbReference type="Gene3D" id="3.40.50.10810">
    <property type="entry name" value="Tandem AAA-ATPase domain"/>
    <property type="match status" value="1"/>
</dbReference>